<gene>
    <name evidence="2" type="primary">ku</name>
    <name evidence="5" type="ORF">BWR60_13905</name>
</gene>
<dbReference type="GO" id="GO:0003690">
    <property type="term" value="F:double-stranded DNA binding"/>
    <property type="evidence" value="ECO:0007669"/>
    <property type="project" value="UniProtKB-UniRule"/>
</dbReference>
<comment type="similarity">
    <text evidence="2">Belongs to the prokaryotic Ku family.</text>
</comment>
<dbReference type="GO" id="GO:0006310">
    <property type="term" value="P:DNA recombination"/>
    <property type="evidence" value="ECO:0007669"/>
    <property type="project" value="UniProtKB-KW"/>
</dbReference>
<dbReference type="Gene3D" id="2.40.290.10">
    <property type="match status" value="1"/>
</dbReference>
<dbReference type="CDD" id="cd00789">
    <property type="entry name" value="KU_like"/>
    <property type="match status" value="1"/>
</dbReference>
<dbReference type="NCBIfam" id="TIGR02772">
    <property type="entry name" value="Ku_bact"/>
    <property type="match status" value="1"/>
</dbReference>
<feature type="compositionally biased region" description="Basic residues" evidence="3">
    <location>
        <begin position="261"/>
        <end position="273"/>
    </location>
</feature>
<dbReference type="InterPro" id="IPR009187">
    <property type="entry name" value="Prok_Ku"/>
</dbReference>
<reference evidence="6" key="1">
    <citation type="submission" date="2017-05" db="EMBL/GenBank/DDBJ databases">
        <authorList>
            <person name="Macchi M."/>
            <person name="Festa S."/>
            <person name="Coppotelli B.M."/>
            <person name="Morelli I.S."/>
        </authorList>
    </citation>
    <scope>NUCLEOTIDE SEQUENCE [LARGE SCALE GENOMIC DNA]</scope>
    <source>
        <strain evidence="6">I</strain>
    </source>
</reference>
<evidence type="ECO:0000259" key="4">
    <source>
        <dbReference type="SMART" id="SM00559"/>
    </source>
</evidence>
<feature type="domain" description="Ku" evidence="4">
    <location>
        <begin position="55"/>
        <end position="183"/>
    </location>
</feature>
<organism evidence="5 6">
    <name type="scientific">Inquilinus limosus</name>
    <dbReference type="NCBI Taxonomy" id="171674"/>
    <lineage>
        <taxon>Bacteria</taxon>
        <taxon>Pseudomonadati</taxon>
        <taxon>Pseudomonadota</taxon>
        <taxon>Alphaproteobacteria</taxon>
        <taxon>Rhodospirillales</taxon>
        <taxon>Rhodospirillaceae</taxon>
        <taxon>Inquilinus</taxon>
    </lineage>
</organism>
<dbReference type="PANTHER" id="PTHR41251:SF1">
    <property type="entry name" value="NON-HOMOLOGOUS END JOINING PROTEIN KU"/>
    <property type="match status" value="1"/>
</dbReference>
<dbReference type="HAMAP" id="MF_01875">
    <property type="entry name" value="Prokaryotic_Ku"/>
    <property type="match status" value="1"/>
</dbReference>
<dbReference type="STRING" id="1122125.GCA_000423185_01742"/>
<comment type="subunit">
    <text evidence="2">Homodimer. Interacts with LigD.</text>
</comment>
<dbReference type="InterPro" id="IPR016194">
    <property type="entry name" value="SPOC-like_C_dom_sf"/>
</dbReference>
<dbReference type="Pfam" id="PF02735">
    <property type="entry name" value="Ku"/>
    <property type="match status" value="1"/>
</dbReference>
<accession>A0A211ZMV8</accession>
<dbReference type="PIRSF" id="PIRSF006493">
    <property type="entry name" value="Prok_Ku"/>
    <property type="match status" value="1"/>
</dbReference>
<keyword evidence="2" id="KW-0233">DNA recombination</keyword>
<dbReference type="EMBL" id="NHON01000022">
    <property type="protein sequence ID" value="OWJ66589.1"/>
    <property type="molecule type" value="Genomic_DNA"/>
</dbReference>
<comment type="caution">
    <text evidence="5">The sequence shown here is derived from an EMBL/GenBank/DDBJ whole genome shotgun (WGS) entry which is preliminary data.</text>
</comment>
<proteinExistence type="inferred from homology"/>
<keyword evidence="2" id="KW-0234">DNA repair</keyword>
<dbReference type="AlphaFoldDB" id="A0A211ZMV8"/>
<feature type="region of interest" description="Disordered" evidence="3">
    <location>
        <begin position="252"/>
        <end position="290"/>
    </location>
</feature>
<dbReference type="PANTHER" id="PTHR41251">
    <property type="entry name" value="NON-HOMOLOGOUS END JOINING PROTEIN KU"/>
    <property type="match status" value="1"/>
</dbReference>
<dbReference type="Proteomes" id="UP000196655">
    <property type="component" value="Unassembled WGS sequence"/>
</dbReference>
<dbReference type="InterPro" id="IPR006164">
    <property type="entry name" value="DNA_bd_Ku70/Ku80"/>
</dbReference>
<dbReference type="SMART" id="SM00559">
    <property type="entry name" value="Ku78"/>
    <property type="match status" value="1"/>
</dbReference>
<evidence type="ECO:0000256" key="1">
    <source>
        <dbReference type="ARBA" id="ARBA00023125"/>
    </source>
</evidence>
<comment type="function">
    <text evidence="2">With LigD forms a non-homologous end joining (NHEJ) DNA repair enzyme, which repairs dsDNA breaks with reduced fidelity. Binds linear dsDNA with 5'- and 3'- overhangs but not closed circular dsDNA nor ssDNA. Recruits and stimulates the ligase activity of LigD.</text>
</comment>
<protein>
    <recommendedName>
        <fullName evidence="2">Non-homologous end joining protein Ku</fullName>
    </recommendedName>
</protein>
<dbReference type="RefSeq" id="WP_088151628.1">
    <property type="nucleotide sequence ID" value="NZ_NHON01000022.1"/>
</dbReference>
<dbReference type="SUPFAM" id="SSF100939">
    <property type="entry name" value="SPOC domain-like"/>
    <property type="match status" value="1"/>
</dbReference>
<name>A0A211ZMV8_9PROT</name>
<sequence>MAPRATWKGTLKLGFLSCPVALYTAVGEGDEIHFNMVNRRTGHRLRRLFVDAETGKPVERDQQVKGYEVDTDRYVVLTEEEIEAAIPDSTKTIEIESFVPRDRVDRVAIDRPYYLAPADAVGAEAFAVIRAACEKAGTVGIGRTVLFRRDRVVMLCPEGPGFLANLLHFEYEMRDEAQAFDDIPAMKITGEMLDLARHIIGQKKGRFDPAKFEDRYETALMELIRAKQRGETIKPPAAPKRGQVIDLMAALRESAGASAKPGRKSSAKPKSTAKGKTTPAARSTRRRKAS</sequence>
<keyword evidence="6" id="KW-1185">Reference proteome</keyword>
<keyword evidence="2" id="KW-0227">DNA damage</keyword>
<dbReference type="GO" id="GO:0006303">
    <property type="term" value="P:double-strand break repair via nonhomologous end joining"/>
    <property type="evidence" value="ECO:0007669"/>
    <property type="project" value="UniProtKB-UniRule"/>
</dbReference>
<evidence type="ECO:0000313" key="5">
    <source>
        <dbReference type="EMBL" id="OWJ66589.1"/>
    </source>
</evidence>
<evidence type="ECO:0000313" key="6">
    <source>
        <dbReference type="Proteomes" id="UP000196655"/>
    </source>
</evidence>
<keyword evidence="1 2" id="KW-0238">DNA-binding</keyword>
<dbReference type="OrthoDB" id="9780854at2"/>
<evidence type="ECO:0000256" key="3">
    <source>
        <dbReference type="SAM" id="MobiDB-lite"/>
    </source>
</evidence>
<evidence type="ECO:0000256" key="2">
    <source>
        <dbReference type="HAMAP-Rule" id="MF_01875"/>
    </source>
</evidence>